<evidence type="ECO:0000256" key="1">
    <source>
        <dbReference type="SAM" id="MobiDB-lite"/>
    </source>
</evidence>
<reference evidence="2 3" key="1">
    <citation type="submission" date="2024-05" db="EMBL/GenBank/DDBJ databases">
        <title>Sphingomonas sp. HF-S3 16S ribosomal RNA gene Genome sequencing and assembly.</title>
        <authorList>
            <person name="Lee H."/>
        </authorList>
    </citation>
    <scope>NUCLEOTIDE SEQUENCE [LARGE SCALE GENOMIC DNA]</scope>
    <source>
        <strain evidence="2 3">HF-S3</strain>
    </source>
</reference>
<name>A0ABV0BB89_9SPHN</name>
<dbReference type="Gene3D" id="1.10.357.10">
    <property type="entry name" value="Tetracycline Repressor, domain 2"/>
    <property type="match status" value="1"/>
</dbReference>
<evidence type="ECO:0000313" key="3">
    <source>
        <dbReference type="Proteomes" id="UP001427805"/>
    </source>
</evidence>
<proteinExistence type="predicted"/>
<evidence type="ECO:0000313" key="2">
    <source>
        <dbReference type="EMBL" id="MEN3748814.1"/>
    </source>
</evidence>
<accession>A0ABV0BB89</accession>
<dbReference type="RefSeq" id="WP_346247852.1">
    <property type="nucleotide sequence ID" value="NZ_JBDIZK010000010.1"/>
</dbReference>
<protein>
    <submittedName>
        <fullName evidence="2">Resolvase</fullName>
    </submittedName>
</protein>
<feature type="compositionally biased region" description="Low complexity" evidence="1">
    <location>
        <begin position="27"/>
        <end position="41"/>
    </location>
</feature>
<sequence>MRKFLYEDPAEPSPRVRATPTPPPAPKRASAAAQPAARQAVPPLPEASPIEAALIALAAEGGRFNHDAVAKRAGVSRRTVYRRYPDQKALRAAIRARIDAPAPPPASLDAVIEGLAARFAGFDARPAEATLALASTEGRAARRRARPEATRTMLIDAAGSLPAPERIRAAAMLGFVSEGTAWLELREQWDLTGEEAAAACRWAIETLIEDLRRRGSGPLPSSAGSRQP</sequence>
<gene>
    <name evidence="2" type="ORF">TPR58_16690</name>
</gene>
<keyword evidence="3" id="KW-1185">Reference proteome</keyword>
<dbReference type="InterPro" id="IPR009057">
    <property type="entry name" value="Homeodomain-like_sf"/>
</dbReference>
<dbReference type="EMBL" id="JBDIZK010000010">
    <property type="protein sequence ID" value="MEN3748814.1"/>
    <property type="molecule type" value="Genomic_DNA"/>
</dbReference>
<feature type="region of interest" description="Disordered" evidence="1">
    <location>
        <begin position="1"/>
        <end position="43"/>
    </location>
</feature>
<organism evidence="2 3">
    <name type="scientific">Sphingomonas rustica</name>
    <dbReference type="NCBI Taxonomy" id="3103142"/>
    <lineage>
        <taxon>Bacteria</taxon>
        <taxon>Pseudomonadati</taxon>
        <taxon>Pseudomonadota</taxon>
        <taxon>Alphaproteobacteria</taxon>
        <taxon>Sphingomonadales</taxon>
        <taxon>Sphingomonadaceae</taxon>
        <taxon>Sphingomonas</taxon>
    </lineage>
</organism>
<comment type="caution">
    <text evidence="2">The sequence shown here is derived from an EMBL/GenBank/DDBJ whole genome shotgun (WGS) entry which is preliminary data.</text>
</comment>
<dbReference type="Proteomes" id="UP001427805">
    <property type="component" value="Unassembled WGS sequence"/>
</dbReference>
<dbReference type="SUPFAM" id="SSF46689">
    <property type="entry name" value="Homeodomain-like"/>
    <property type="match status" value="1"/>
</dbReference>